<reference evidence="1" key="1">
    <citation type="submission" date="2021-01" db="EMBL/GenBank/DDBJ databases">
        <authorList>
            <person name="Sun Q."/>
        </authorList>
    </citation>
    <scope>NUCLEOTIDE SEQUENCE</scope>
    <source>
        <strain evidence="1">YIM B02566</strain>
    </source>
</reference>
<gene>
    <name evidence="1" type="ORF">JHL16_02575</name>
</gene>
<comment type="caution">
    <text evidence="1">The sequence shown here is derived from an EMBL/GenBank/DDBJ whole genome shotgun (WGS) entry which is preliminary data.</text>
</comment>
<organism evidence="1 2">
    <name type="scientific">Taklimakanibacter albus</name>
    <dbReference type="NCBI Taxonomy" id="2800327"/>
    <lineage>
        <taxon>Bacteria</taxon>
        <taxon>Pseudomonadati</taxon>
        <taxon>Pseudomonadota</taxon>
        <taxon>Alphaproteobacteria</taxon>
        <taxon>Hyphomicrobiales</taxon>
        <taxon>Aestuariivirgaceae</taxon>
        <taxon>Taklimakanibacter</taxon>
    </lineage>
</organism>
<accession>A0ACC5QXZ9</accession>
<sequence>MWNLWASALLFWLLQSAARTILVVFIGLSAVTAYVGHSYYKALTRQTANAVISSIETKCVYAKRRIIRVKAPKYKRKYVDCNAEEVKELIADGYRKDGTSSDVWVIYEPEPGRKTRAIVDTWSIDSSFVWRVGRSVPVRYNPRRPDKVDYASEVGHKGTVLSVIVIGLLGLGCALFVHLPDFERQ</sequence>
<dbReference type="EMBL" id="JAENHL010000004">
    <property type="protein sequence ID" value="MBK1865222.1"/>
    <property type="molecule type" value="Genomic_DNA"/>
</dbReference>
<evidence type="ECO:0000313" key="2">
    <source>
        <dbReference type="Proteomes" id="UP000616151"/>
    </source>
</evidence>
<evidence type="ECO:0000313" key="1">
    <source>
        <dbReference type="EMBL" id="MBK1865222.1"/>
    </source>
</evidence>
<proteinExistence type="predicted"/>
<protein>
    <submittedName>
        <fullName evidence="1">Uncharacterized protein</fullName>
    </submittedName>
</protein>
<keyword evidence="2" id="KW-1185">Reference proteome</keyword>
<dbReference type="Proteomes" id="UP000616151">
    <property type="component" value="Unassembled WGS sequence"/>
</dbReference>
<name>A0ACC5QXZ9_9HYPH</name>